<dbReference type="NCBIfam" id="NF006160">
    <property type="entry name" value="PRK08304.1"/>
    <property type="match status" value="1"/>
</dbReference>
<dbReference type="InterPro" id="IPR038369">
    <property type="entry name" value="SpoVAD_sf"/>
</dbReference>
<dbReference type="InterPro" id="IPR016039">
    <property type="entry name" value="Thiolase-like"/>
</dbReference>
<dbReference type="STRING" id="119641.SAMN05421842_10682"/>
<reference evidence="1 2" key="1">
    <citation type="submission" date="2016-10" db="EMBL/GenBank/DDBJ databases">
        <authorList>
            <person name="de Groot N.N."/>
        </authorList>
    </citation>
    <scope>NUCLEOTIDE SEQUENCE [LARGE SCALE GENOMIC DNA]</scope>
    <source>
        <strain evidence="1 2">DSM 12992</strain>
    </source>
</reference>
<dbReference type="Gene3D" id="3.40.47.40">
    <property type="entry name" value="Stage V sporulation protein AD"/>
    <property type="match status" value="1"/>
</dbReference>
<dbReference type="AlphaFoldDB" id="A0A1I1KXL7"/>
<dbReference type="PIRSF" id="PIRSF011570">
    <property type="entry name" value="SpoVAD"/>
    <property type="match status" value="1"/>
</dbReference>
<name>A0A1I1KXL7_9CLOT</name>
<protein>
    <submittedName>
        <fullName evidence="1">Stage V sporulation protein AD</fullName>
    </submittedName>
</protein>
<dbReference type="SUPFAM" id="SSF53901">
    <property type="entry name" value="Thiolase-like"/>
    <property type="match status" value="1"/>
</dbReference>
<organism evidence="1 2">
    <name type="scientific">Clostridium uliginosum</name>
    <dbReference type="NCBI Taxonomy" id="119641"/>
    <lineage>
        <taxon>Bacteria</taxon>
        <taxon>Bacillati</taxon>
        <taxon>Bacillota</taxon>
        <taxon>Clostridia</taxon>
        <taxon>Eubacteriales</taxon>
        <taxon>Clostridiaceae</taxon>
        <taxon>Clostridium</taxon>
    </lineage>
</organism>
<dbReference type="Pfam" id="PF07451">
    <property type="entry name" value="SpoVAD"/>
    <property type="match status" value="1"/>
</dbReference>
<keyword evidence="2" id="KW-1185">Reference proteome</keyword>
<dbReference type="GO" id="GO:0016746">
    <property type="term" value="F:acyltransferase activity"/>
    <property type="evidence" value="ECO:0007669"/>
    <property type="project" value="InterPro"/>
</dbReference>
<sequence>MQGTISISFTENYKLILNIKVGVDMKTDGKKLGKQTVKLENPPKIISAYSIVGPKEGDGPLRECFDQILNDDTCGKDSFEKAESEMMFTAITEALSRAKLKETDIDYLFAGDLLNQIISSSFAAREFSIPFFGLYGACSTMSESLSLASIIMDAGCAKYVVAATSSHFSSAERQFRFPLEYGSQRCGTCQWTVTGSGAMVLGHEGNFPEVTYITTGKVKDYGQKDPNNMGAAMVPAAVDTLVSHFKDTGRKPSDYDIIATGDLGKVGKELADKLIQEYGYDIRANHMDCGEAIFNGQLQKTDAGGSGCGCSAVVFTGYLYKKLMRKEIKSVLLVSTGALMSPTSSLQGETIPGIAHAVAIEMK</sequence>
<dbReference type="NCBIfam" id="TIGR02845">
    <property type="entry name" value="spore_V_AD"/>
    <property type="match status" value="1"/>
</dbReference>
<evidence type="ECO:0000313" key="1">
    <source>
        <dbReference type="EMBL" id="SFC62140.1"/>
    </source>
</evidence>
<accession>A0A1I1KXL7</accession>
<proteinExistence type="predicted"/>
<dbReference type="Proteomes" id="UP000199263">
    <property type="component" value="Unassembled WGS sequence"/>
</dbReference>
<gene>
    <name evidence="1" type="ORF">SAMN05421842_10682</name>
</gene>
<dbReference type="InterPro" id="IPR010894">
    <property type="entry name" value="SpoVAD"/>
</dbReference>
<dbReference type="EMBL" id="FOMG01000006">
    <property type="protein sequence ID" value="SFC62140.1"/>
    <property type="molecule type" value="Genomic_DNA"/>
</dbReference>
<evidence type="ECO:0000313" key="2">
    <source>
        <dbReference type="Proteomes" id="UP000199263"/>
    </source>
</evidence>